<gene>
    <name evidence="1" type="ORF">HICCMSTLAB_LOCUS8707</name>
</gene>
<comment type="caution">
    <text evidence="1">The sequence shown here is derived from an EMBL/GenBank/DDBJ whole genome shotgun (WGS) entry which is preliminary data.</text>
</comment>
<proteinExistence type="predicted"/>
<organism evidence="1 2">
    <name type="scientific">Cotesia congregata</name>
    <name type="common">Parasitoid wasp</name>
    <name type="synonym">Apanteles congregatus</name>
    <dbReference type="NCBI Taxonomy" id="51543"/>
    <lineage>
        <taxon>Eukaryota</taxon>
        <taxon>Metazoa</taxon>
        <taxon>Ecdysozoa</taxon>
        <taxon>Arthropoda</taxon>
        <taxon>Hexapoda</taxon>
        <taxon>Insecta</taxon>
        <taxon>Pterygota</taxon>
        <taxon>Neoptera</taxon>
        <taxon>Endopterygota</taxon>
        <taxon>Hymenoptera</taxon>
        <taxon>Apocrita</taxon>
        <taxon>Ichneumonoidea</taxon>
        <taxon>Braconidae</taxon>
        <taxon>Microgastrinae</taxon>
        <taxon>Cotesia</taxon>
    </lineage>
</organism>
<evidence type="ECO:0000313" key="2">
    <source>
        <dbReference type="Proteomes" id="UP000786811"/>
    </source>
</evidence>
<sequence>MSDSIVNNDPDHSIVILGRVTNKNSDLFGFNEQVKNYLLLKYSEAGVYWCSSESGKEEQISVKDSPMAVINYLAKLNYHIAFISGSPINNNYYMWTLIKKGENK</sequence>
<dbReference type="Proteomes" id="UP000786811">
    <property type="component" value="Unassembled WGS sequence"/>
</dbReference>
<name>A0A8J2HIY7_COTCN</name>
<dbReference type="AlphaFoldDB" id="A0A8J2HIY7"/>
<keyword evidence="2" id="KW-1185">Reference proteome</keyword>
<reference evidence="1" key="1">
    <citation type="submission" date="2021-04" db="EMBL/GenBank/DDBJ databases">
        <authorList>
            <person name="Chebbi M.A.C M."/>
        </authorList>
    </citation>
    <scope>NUCLEOTIDE SEQUENCE</scope>
</reference>
<protein>
    <submittedName>
        <fullName evidence="1">Uncharacterized protein</fullName>
    </submittedName>
</protein>
<accession>A0A8J2HIY7</accession>
<evidence type="ECO:0000313" key="1">
    <source>
        <dbReference type="EMBL" id="CAG5097437.1"/>
    </source>
</evidence>
<dbReference type="EMBL" id="CAJNRD030001121">
    <property type="protein sequence ID" value="CAG5097437.1"/>
    <property type="molecule type" value="Genomic_DNA"/>
</dbReference>